<feature type="binding site" evidence="9">
    <location>
        <position position="122"/>
    </location>
    <ligand>
        <name>5-phospho-alpha-D-ribose 1-diphosphate</name>
        <dbReference type="ChEBI" id="CHEBI:58017"/>
    </ligand>
</feature>
<dbReference type="GO" id="GO:0000287">
    <property type="term" value="F:magnesium ion binding"/>
    <property type="evidence" value="ECO:0007669"/>
    <property type="project" value="UniProtKB-UniRule"/>
</dbReference>
<reference evidence="12 13" key="1">
    <citation type="submission" date="2017-10" db="EMBL/GenBank/DDBJ databases">
        <title>Sequencing the genomes of 1000 actinobacteria strains.</title>
        <authorList>
            <person name="Klenk H.-P."/>
        </authorList>
    </citation>
    <scope>NUCLEOTIDE SEQUENCE [LARGE SCALE GENOMIC DNA]</scope>
    <source>
        <strain evidence="12 13">DSM 15597</strain>
    </source>
</reference>
<evidence type="ECO:0000313" key="12">
    <source>
        <dbReference type="EMBL" id="PFG17580.1"/>
    </source>
</evidence>
<proteinExistence type="inferred from homology"/>
<evidence type="ECO:0000256" key="6">
    <source>
        <dbReference type="ARBA" id="ARBA00023141"/>
    </source>
</evidence>
<dbReference type="Gene3D" id="1.20.970.10">
    <property type="entry name" value="Transferase, Pyrimidine Nucleoside Phosphorylase, Chain C"/>
    <property type="match status" value="1"/>
</dbReference>
<dbReference type="GO" id="GO:0000162">
    <property type="term" value="P:L-tryptophan biosynthetic process"/>
    <property type="evidence" value="ECO:0007669"/>
    <property type="project" value="UniProtKB-UniRule"/>
</dbReference>
<evidence type="ECO:0000259" key="11">
    <source>
        <dbReference type="Pfam" id="PF02885"/>
    </source>
</evidence>
<dbReference type="AlphaFoldDB" id="A0A2A9CVC3"/>
<keyword evidence="6 9" id="KW-0057">Aromatic amino acid biosynthesis</keyword>
<feature type="binding site" evidence="9">
    <location>
        <position position="227"/>
    </location>
    <ligand>
        <name>Mg(2+)</name>
        <dbReference type="ChEBI" id="CHEBI:18420"/>
        <label>2</label>
    </ligand>
</feature>
<dbReference type="EMBL" id="PDJC01000001">
    <property type="protein sequence ID" value="PFG17580.1"/>
    <property type="molecule type" value="Genomic_DNA"/>
</dbReference>
<keyword evidence="4 9" id="KW-0808">Transferase</keyword>
<feature type="domain" description="Glycosyl transferase family 3 N-terminal" evidence="11">
    <location>
        <begin position="7"/>
        <end position="68"/>
    </location>
</feature>
<comment type="function">
    <text evidence="9">Catalyzes the transfer of the phosphoribosyl group of 5-phosphorylribose-1-pyrophosphate (PRPP) to anthranilate to yield N-(5'-phosphoribosyl)-anthranilate (PRA).</text>
</comment>
<sequence length="348" mass="35263">MSLTWPQLLADLVARRDLTPEAASWAMDQILGGELTAVQIAGFAIALRAKGETVAEISGLAQAMLDRATPLSVNTDAVDIVGSGGDRANTVNVSTMAAIVAASMDVPVVKHGNRAASSACGTADCLEALGVALDVPPAAQAGVLAEAGIVFLFAPLYHPSLRHAAVARRELGVPTTFNFLGPLANPAQPKAQAVGVADARMAALVAGVIAGRGHRGLVFHGTDGLDELTTTTTSQVWLIGDGQVAEASLDPAELGLAPARPSDLVGGDSAHNAQVVRTVLAGEPGPIRDIVTLNAAAAALAYAGPVLDQPVAAQLAPMLEAAQAAIDSGAAAATLERWIRVSQAARES</sequence>
<comment type="cofactor">
    <cofactor evidence="9">
        <name>Mg(2+)</name>
        <dbReference type="ChEBI" id="CHEBI:18420"/>
    </cofactor>
    <text evidence="9">Binds 2 magnesium ions per monomer.</text>
</comment>
<dbReference type="EC" id="2.4.2.18" evidence="9"/>
<dbReference type="Proteomes" id="UP000226079">
    <property type="component" value="Unassembled WGS sequence"/>
</dbReference>
<dbReference type="InterPro" id="IPR036320">
    <property type="entry name" value="Glycosyl_Trfase_fam3_N_dom_sf"/>
</dbReference>
<comment type="pathway">
    <text evidence="1 9">Amino-acid biosynthesis; L-tryptophan biosynthesis; L-tryptophan from chorismate: step 2/5.</text>
</comment>
<feature type="binding site" evidence="9">
    <location>
        <position position="90"/>
    </location>
    <ligand>
        <name>5-phospho-alpha-D-ribose 1-diphosphate</name>
        <dbReference type="ChEBI" id="CHEBI:58017"/>
    </ligand>
</feature>
<feature type="domain" description="Glycosyl transferase family 3" evidence="10">
    <location>
        <begin position="75"/>
        <end position="331"/>
    </location>
</feature>
<evidence type="ECO:0000256" key="2">
    <source>
        <dbReference type="ARBA" id="ARBA00022605"/>
    </source>
</evidence>
<dbReference type="SUPFAM" id="SSF47648">
    <property type="entry name" value="Nucleoside phosphorylase/phosphoribosyltransferase N-terminal domain"/>
    <property type="match status" value="1"/>
</dbReference>
<feature type="binding site" evidence="9">
    <location>
        <position position="82"/>
    </location>
    <ligand>
        <name>5-phospho-alpha-D-ribose 1-diphosphate</name>
        <dbReference type="ChEBI" id="CHEBI:58017"/>
    </ligand>
</feature>
<dbReference type="UniPathway" id="UPA00035">
    <property type="reaction ID" value="UER00041"/>
</dbReference>
<comment type="subunit">
    <text evidence="9">Homodimer.</text>
</comment>
<dbReference type="InterPro" id="IPR000312">
    <property type="entry name" value="Glycosyl_Trfase_fam3"/>
</dbReference>
<feature type="binding site" evidence="9">
    <location>
        <position position="113"/>
    </location>
    <ligand>
        <name>anthranilate</name>
        <dbReference type="ChEBI" id="CHEBI:16567"/>
        <label>1</label>
    </ligand>
</feature>
<dbReference type="InterPro" id="IPR017459">
    <property type="entry name" value="Glycosyl_Trfase_fam3_N_dom"/>
</dbReference>
<keyword evidence="2 9" id="KW-0028">Amino-acid biosynthesis</keyword>
<evidence type="ECO:0000259" key="10">
    <source>
        <dbReference type="Pfam" id="PF00591"/>
    </source>
</evidence>
<accession>A0A2A9CVC3</accession>
<dbReference type="GO" id="GO:0005829">
    <property type="term" value="C:cytosol"/>
    <property type="evidence" value="ECO:0007669"/>
    <property type="project" value="TreeGrafter"/>
</dbReference>
<protein>
    <recommendedName>
        <fullName evidence="9">Anthranilate phosphoribosyltransferase</fullName>
        <ecNumber evidence="9">2.4.2.18</ecNumber>
    </recommendedName>
</protein>
<comment type="caution">
    <text evidence="9">Lacks conserved residue(s) required for the propagation of feature annotation.</text>
</comment>
<feature type="binding site" evidence="9">
    <location>
        <begin position="92"/>
        <end position="95"/>
    </location>
    <ligand>
        <name>5-phospho-alpha-D-ribose 1-diphosphate</name>
        <dbReference type="ChEBI" id="CHEBI:58017"/>
    </ligand>
</feature>
<organism evidence="12 13">
    <name type="scientific">Propionicimonas paludicola</name>
    <dbReference type="NCBI Taxonomy" id="185243"/>
    <lineage>
        <taxon>Bacteria</taxon>
        <taxon>Bacillati</taxon>
        <taxon>Actinomycetota</taxon>
        <taxon>Actinomycetes</taxon>
        <taxon>Propionibacteriales</taxon>
        <taxon>Nocardioidaceae</taxon>
        <taxon>Propionicimonas</taxon>
    </lineage>
</organism>
<keyword evidence="3 9" id="KW-0328">Glycosyltransferase</keyword>
<gene>
    <name evidence="9" type="primary">trpD</name>
    <name evidence="12" type="ORF">ATK74_2153</name>
</gene>
<dbReference type="NCBIfam" id="TIGR01245">
    <property type="entry name" value="trpD"/>
    <property type="match status" value="1"/>
</dbReference>
<dbReference type="InterPro" id="IPR035902">
    <property type="entry name" value="Nuc_phospho_transferase"/>
</dbReference>
<evidence type="ECO:0000256" key="5">
    <source>
        <dbReference type="ARBA" id="ARBA00022822"/>
    </source>
</evidence>
<dbReference type="Gene3D" id="3.40.1030.10">
    <property type="entry name" value="Nucleoside phosphorylase/phosphoribosyltransferase catalytic domain"/>
    <property type="match status" value="1"/>
</dbReference>
<evidence type="ECO:0000256" key="9">
    <source>
        <dbReference type="HAMAP-Rule" id="MF_00211"/>
    </source>
</evidence>
<dbReference type="SUPFAM" id="SSF52418">
    <property type="entry name" value="Nucleoside phosphorylase/phosphoribosyltransferase catalytic domain"/>
    <property type="match status" value="1"/>
</dbReference>
<keyword evidence="13" id="KW-1185">Reference proteome</keyword>
<dbReference type="Pfam" id="PF00591">
    <property type="entry name" value="Glycos_transf_3"/>
    <property type="match status" value="1"/>
</dbReference>
<dbReference type="PANTHER" id="PTHR43285">
    <property type="entry name" value="ANTHRANILATE PHOSPHORIBOSYLTRANSFERASE"/>
    <property type="match status" value="1"/>
</dbReference>
<dbReference type="Pfam" id="PF02885">
    <property type="entry name" value="Glycos_trans_3N"/>
    <property type="match status" value="1"/>
</dbReference>
<feature type="binding site" evidence="9">
    <location>
        <position position="94"/>
    </location>
    <ligand>
        <name>Mg(2+)</name>
        <dbReference type="ChEBI" id="CHEBI:18420"/>
        <label>1</label>
    </ligand>
</feature>
<evidence type="ECO:0000256" key="3">
    <source>
        <dbReference type="ARBA" id="ARBA00022676"/>
    </source>
</evidence>
<evidence type="ECO:0000256" key="4">
    <source>
        <dbReference type="ARBA" id="ARBA00022679"/>
    </source>
</evidence>
<keyword evidence="9" id="KW-0460">Magnesium</keyword>
<comment type="caution">
    <text evidence="12">The sequence shown here is derived from an EMBL/GenBank/DDBJ whole genome shotgun (WGS) entry which is preliminary data.</text>
</comment>
<dbReference type="GO" id="GO:0004048">
    <property type="term" value="F:anthranilate phosphoribosyltransferase activity"/>
    <property type="evidence" value="ECO:0007669"/>
    <property type="project" value="UniProtKB-UniRule"/>
</dbReference>
<dbReference type="InterPro" id="IPR005940">
    <property type="entry name" value="Anthranilate_Pribosyl_Tfrase"/>
</dbReference>
<name>A0A2A9CVC3_9ACTN</name>
<evidence type="ECO:0000313" key="13">
    <source>
        <dbReference type="Proteomes" id="UP000226079"/>
    </source>
</evidence>
<dbReference type="RefSeq" id="WP_098460996.1">
    <property type="nucleotide sequence ID" value="NZ_PDJC01000001.1"/>
</dbReference>
<feature type="binding site" evidence="9">
    <location>
        <position position="226"/>
    </location>
    <ligand>
        <name>Mg(2+)</name>
        <dbReference type="ChEBI" id="CHEBI:18420"/>
        <label>2</label>
    </ligand>
</feature>
<feature type="binding site" evidence="9">
    <location>
        <position position="168"/>
    </location>
    <ligand>
        <name>anthranilate</name>
        <dbReference type="ChEBI" id="CHEBI:16567"/>
        <label>2</label>
    </ligand>
</feature>
<comment type="catalytic activity">
    <reaction evidence="7 9">
        <text>N-(5-phospho-beta-D-ribosyl)anthranilate + diphosphate = 5-phospho-alpha-D-ribose 1-diphosphate + anthranilate</text>
        <dbReference type="Rhea" id="RHEA:11768"/>
        <dbReference type="ChEBI" id="CHEBI:16567"/>
        <dbReference type="ChEBI" id="CHEBI:18277"/>
        <dbReference type="ChEBI" id="CHEBI:33019"/>
        <dbReference type="ChEBI" id="CHEBI:58017"/>
        <dbReference type="EC" id="2.4.2.18"/>
    </reaction>
</comment>
<dbReference type="OrthoDB" id="9806430at2"/>
<evidence type="ECO:0000256" key="8">
    <source>
        <dbReference type="ARBA" id="ARBA00061188"/>
    </source>
</evidence>
<feature type="binding site" evidence="9">
    <location>
        <position position="227"/>
    </location>
    <ligand>
        <name>Mg(2+)</name>
        <dbReference type="ChEBI" id="CHEBI:18420"/>
        <label>1</label>
    </ligand>
</feature>
<dbReference type="HAMAP" id="MF_00211">
    <property type="entry name" value="TrpD"/>
    <property type="match status" value="1"/>
</dbReference>
<feature type="binding site" evidence="9">
    <location>
        <begin position="85"/>
        <end position="86"/>
    </location>
    <ligand>
        <name>5-phospho-alpha-D-ribose 1-diphosphate</name>
        <dbReference type="ChEBI" id="CHEBI:58017"/>
    </ligand>
</feature>
<comment type="similarity">
    <text evidence="9">Belongs to the anthranilate phosphoribosyltransferase family.</text>
</comment>
<keyword evidence="9" id="KW-0479">Metal-binding</keyword>
<dbReference type="PANTHER" id="PTHR43285:SF2">
    <property type="entry name" value="ANTHRANILATE PHOSPHORIBOSYLTRANSFERASE"/>
    <property type="match status" value="1"/>
</dbReference>
<evidence type="ECO:0000256" key="7">
    <source>
        <dbReference type="ARBA" id="ARBA00052328"/>
    </source>
</evidence>
<comment type="similarity">
    <text evidence="8">In the C-terminal section; belongs to the anthranilate phosphoribosyltransferase family.</text>
</comment>
<feature type="binding site" evidence="9">
    <location>
        <begin position="110"/>
        <end position="118"/>
    </location>
    <ligand>
        <name>5-phospho-alpha-D-ribose 1-diphosphate</name>
        <dbReference type="ChEBI" id="CHEBI:58017"/>
    </ligand>
</feature>
<feature type="binding site" evidence="9">
    <location>
        <position position="82"/>
    </location>
    <ligand>
        <name>anthranilate</name>
        <dbReference type="ChEBI" id="CHEBI:16567"/>
        <label>1</label>
    </ligand>
</feature>
<evidence type="ECO:0000256" key="1">
    <source>
        <dbReference type="ARBA" id="ARBA00004907"/>
    </source>
</evidence>
<keyword evidence="5 9" id="KW-0822">Tryptophan biosynthesis</keyword>
<dbReference type="FunFam" id="3.40.1030.10:FF:000002">
    <property type="entry name" value="Anthranilate phosphoribosyltransferase"/>
    <property type="match status" value="1"/>
</dbReference>